<dbReference type="RefSeq" id="WP_200990105.1">
    <property type="nucleotide sequence ID" value="NZ_CP063311.1"/>
</dbReference>
<protein>
    <submittedName>
        <fullName evidence="1">Uncharacterized protein</fullName>
    </submittedName>
</protein>
<organism evidence="1 2">
    <name type="scientific">Anabaenopsis elenkinii CCIBt3563</name>
    <dbReference type="NCBI Taxonomy" id="2779889"/>
    <lineage>
        <taxon>Bacteria</taxon>
        <taxon>Bacillati</taxon>
        <taxon>Cyanobacteriota</taxon>
        <taxon>Cyanophyceae</taxon>
        <taxon>Nostocales</taxon>
        <taxon>Nodulariaceae</taxon>
        <taxon>Anabaenopsis</taxon>
    </lineage>
</organism>
<name>A0A7S6RGV6_9CYAN</name>
<proteinExistence type="predicted"/>
<keyword evidence="2" id="KW-1185">Reference proteome</keyword>
<dbReference type="Proteomes" id="UP000593846">
    <property type="component" value="Chromosome"/>
</dbReference>
<reference evidence="2" key="1">
    <citation type="submission" date="2020-10" db="EMBL/GenBank/DDBJ databases">
        <title>Genome-based taxonomic classification of the species Anabaenopsis elenkinii.</title>
        <authorList>
            <person name="Delbaje E."/>
            <person name="Andreote A.P.D."/>
            <person name="Pellegrinetti T.A."/>
            <person name="Cruz R.B."/>
            <person name="Branco L.H.Z."/>
            <person name="Fiore M.F."/>
        </authorList>
    </citation>
    <scope>NUCLEOTIDE SEQUENCE [LARGE SCALE GENOMIC DNA]</scope>
    <source>
        <strain evidence="2">CCIBt3563</strain>
    </source>
</reference>
<evidence type="ECO:0000313" key="2">
    <source>
        <dbReference type="Proteomes" id="UP000593846"/>
    </source>
</evidence>
<dbReference type="EMBL" id="CP063311">
    <property type="protein sequence ID" value="QOV24605.1"/>
    <property type="molecule type" value="Genomic_DNA"/>
</dbReference>
<accession>A0A7S6RGV6</accession>
<dbReference type="AlphaFoldDB" id="A0A7S6RGV6"/>
<evidence type="ECO:0000313" key="1">
    <source>
        <dbReference type="EMBL" id="QOV24605.1"/>
    </source>
</evidence>
<dbReference type="KEGG" id="aee:IM676_06710"/>
<gene>
    <name evidence="1" type="ORF">IM676_06710</name>
</gene>
<sequence>MSENLPHIVRSPQCEVEADFSHYHTTYQFYREVENRCEFESYCAWYSQTAAQHRQELEKMRGELNIFHWFRRS</sequence>